<dbReference type="AlphaFoldDB" id="A0A1X1ZTI0"/>
<evidence type="ECO:0000256" key="1">
    <source>
        <dbReference type="SAM" id="MobiDB-lite"/>
    </source>
</evidence>
<proteinExistence type="predicted"/>
<gene>
    <name evidence="3" type="ORF">AWC19_03365</name>
</gene>
<name>A0A1X1ZTI0_9MYCO</name>
<dbReference type="RefSeq" id="WP_085077474.1">
    <property type="nucleotide sequence ID" value="NZ_JACKRZ010000366.1"/>
</dbReference>
<evidence type="ECO:0000313" key="4">
    <source>
        <dbReference type="Proteomes" id="UP000193529"/>
    </source>
</evidence>
<feature type="region of interest" description="Disordered" evidence="1">
    <location>
        <begin position="167"/>
        <end position="200"/>
    </location>
</feature>
<dbReference type="InterPro" id="IPR005135">
    <property type="entry name" value="Endo/exonuclease/phosphatase"/>
</dbReference>
<dbReference type="Proteomes" id="UP000193529">
    <property type="component" value="Unassembled WGS sequence"/>
</dbReference>
<dbReference type="Gene3D" id="3.60.10.10">
    <property type="entry name" value="Endonuclease/exonuclease/phosphatase"/>
    <property type="match status" value="1"/>
</dbReference>
<dbReference type="EMBL" id="LQPJ01000076">
    <property type="protein sequence ID" value="ORW26733.1"/>
    <property type="molecule type" value="Genomic_DNA"/>
</dbReference>
<dbReference type="Pfam" id="PF03372">
    <property type="entry name" value="Exo_endo_phos"/>
    <property type="match status" value="1"/>
</dbReference>
<evidence type="ECO:0000313" key="3">
    <source>
        <dbReference type="EMBL" id="ORW26733.1"/>
    </source>
</evidence>
<feature type="domain" description="Endonuclease/exonuclease/phosphatase" evidence="2">
    <location>
        <begin position="32"/>
        <end position="155"/>
    </location>
</feature>
<accession>A0A1X1ZTI0</accession>
<feature type="compositionally biased region" description="Polar residues" evidence="1">
    <location>
        <begin position="171"/>
        <end position="200"/>
    </location>
</feature>
<dbReference type="SUPFAM" id="SSF56219">
    <property type="entry name" value="DNase I-like"/>
    <property type="match status" value="1"/>
</dbReference>
<reference evidence="3 4" key="1">
    <citation type="submission" date="2016-01" db="EMBL/GenBank/DDBJ databases">
        <title>The new phylogeny of the genus Mycobacterium.</title>
        <authorList>
            <person name="Tarcisio F."/>
            <person name="Conor M."/>
            <person name="Antonella G."/>
            <person name="Elisabetta G."/>
            <person name="Giulia F.S."/>
            <person name="Sara T."/>
            <person name="Anna F."/>
            <person name="Clotilde B."/>
            <person name="Roberto B."/>
            <person name="Veronica D.S."/>
            <person name="Fabio R."/>
            <person name="Monica P."/>
            <person name="Olivier J."/>
            <person name="Enrico T."/>
            <person name="Nicola S."/>
        </authorList>
    </citation>
    <scope>NUCLEOTIDE SEQUENCE [LARGE SCALE GENOMIC DNA]</scope>
    <source>
        <strain evidence="3 4">DSM 44572</strain>
    </source>
</reference>
<dbReference type="InterPro" id="IPR036691">
    <property type="entry name" value="Endo/exonu/phosph_ase_sf"/>
</dbReference>
<dbReference type="STRING" id="153971.AWC19_03365"/>
<protein>
    <recommendedName>
        <fullName evidence="2">Endonuclease/exonuclease/phosphatase domain-containing protein</fullName>
    </recommendedName>
</protein>
<keyword evidence="4" id="KW-1185">Reference proteome</keyword>
<dbReference type="OrthoDB" id="4520214at2"/>
<dbReference type="GO" id="GO:0003824">
    <property type="term" value="F:catalytic activity"/>
    <property type="evidence" value="ECO:0007669"/>
    <property type="project" value="InterPro"/>
</dbReference>
<sequence>MSSWHPEQQSREWRLHIPGTPDNKFESGYGISGAKRKQLLWERAVEYAAAHEDRRVIIMGDFNTGFRIDTEGEMFRLSRYMTSLIDIGFVDTWRYLHRNVRDYTWYSKRKNKGTANSEDLNGFRLDYIFVSPALRHSIAKATILHQPRTAGVSDHASVLAEINMSEESRDQTGLSTLSETTPQLEPNGNQLGETCDSSGSPVGNVVGDRRIRIRFDLALGALEDMICALNGENAVQPFRPTHVTAEWVAGVLKQVQIWGPFLRKDGSLGKRMLDHQWKRPIAAGGVRYSDLPPIVAARLESYRALKHFAPPPQ</sequence>
<organism evidence="3 4">
    <name type="scientific">Mycobacterium palustre</name>
    <dbReference type="NCBI Taxonomy" id="153971"/>
    <lineage>
        <taxon>Bacteria</taxon>
        <taxon>Bacillati</taxon>
        <taxon>Actinomycetota</taxon>
        <taxon>Actinomycetes</taxon>
        <taxon>Mycobacteriales</taxon>
        <taxon>Mycobacteriaceae</taxon>
        <taxon>Mycobacterium</taxon>
        <taxon>Mycobacterium simiae complex</taxon>
    </lineage>
</organism>
<evidence type="ECO:0000259" key="2">
    <source>
        <dbReference type="Pfam" id="PF03372"/>
    </source>
</evidence>
<comment type="caution">
    <text evidence="3">The sequence shown here is derived from an EMBL/GenBank/DDBJ whole genome shotgun (WGS) entry which is preliminary data.</text>
</comment>